<dbReference type="InterPro" id="IPR011598">
    <property type="entry name" value="bHLH_dom"/>
</dbReference>
<dbReference type="InParanoid" id="A0A6I9R2X9"/>
<evidence type="ECO:0000256" key="7">
    <source>
        <dbReference type="SAM" id="MobiDB-lite"/>
    </source>
</evidence>
<dbReference type="Gene3D" id="4.10.280.10">
    <property type="entry name" value="Helix-loop-helix DNA-binding domain"/>
    <property type="match status" value="1"/>
</dbReference>
<dbReference type="InterPro" id="IPR031066">
    <property type="entry name" value="bHLH_ALC-like_plant"/>
</dbReference>
<dbReference type="GO" id="GO:0003677">
    <property type="term" value="F:DNA binding"/>
    <property type="evidence" value="ECO:0007669"/>
    <property type="project" value="UniProtKB-KW"/>
</dbReference>
<dbReference type="GO" id="GO:0005634">
    <property type="term" value="C:nucleus"/>
    <property type="evidence" value="ECO:0007669"/>
    <property type="project" value="UniProtKB-SubCell"/>
</dbReference>
<evidence type="ECO:0000256" key="2">
    <source>
        <dbReference type="ARBA" id="ARBA00005510"/>
    </source>
</evidence>
<keyword evidence="4" id="KW-0238">DNA-binding</keyword>
<evidence type="ECO:0000256" key="3">
    <source>
        <dbReference type="ARBA" id="ARBA00023015"/>
    </source>
</evidence>
<dbReference type="RefSeq" id="XP_010919575.2">
    <property type="nucleotide sequence ID" value="XM_010921273.3"/>
</dbReference>
<evidence type="ECO:0000256" key="4">
    <source>
        <dbReference type="ARBA" id="ARBA00023125"/>
    </source>
</evidence>
<dbReference type="AlphaFoldDB" id="A0A6I9R2X9"/>
<feature type="region of interest" description="Disordered" evidence="7">
    <location>
        <begin position="61"/>
        <end position="83"/>
    </location>
</feature>
<dbReference type="Proteomes" id="UP000504607">
    <property type="component" value="Chromosome 4"/>
</dbReference>
<dbReference type="GO" id="GO:0046983">
    <property type="term" value="F:protein dimerization activity"/>
    <property type="evidence" value="ECO:0007669"/>
    <property type="project" value="InterPro"/>
</dbReference>
<feature type="region of interest" description="Disordered" evidence="7">
    <location>
        <begin position="420"/>
        <end position="441"/>
    </location>
</feature>
<dbReference type="SMART" id="SM00353">
    <property type="entry name" value="HLH"/>
    <property type="match status" value="1"/>
</dbReference>
<dbReference type="PANTHER" id="PTHR45855">
    <property type="entry name" value="TRANSCRIPTION FACTOR PIF1-RELATED"/>
    <property type="match status" value="1"/>
</dbReference>
<dbReference type="InterPro" id="IPR036638">
    <property type="entry name" value="HLH_DNA-bd_sf"/>
</dbReference>
<evidence type="ECO:0000256" key="1">
    <source>
        <dbReference type="ARBA" id="ARBA00004123"/>
    </source>
</evidence>
<evidence type="ECO:0000313" key="9">
    <source>
        <dbReference type="Proteomes" id="UP000504607"/>
    </source>
</evidence>
<proteinExistence type="inferred from homology"/>
<gene>
    <name evidence="10" type="primary">LOC105043646</name>
</gene>
<organism evidence="9 10">
    <name type="scientific">Elaeis guineensis var. tenera</name>
    <name type="common">Oil palm</name>
    <dbReference type="NCBI Taxonomy" id="51953"/>
    <lineage>
        <taxon>Eukaryota</taxon>
        <taxon>Viridiplantae</taxon>
        <taxon>Streptophyta</taxon>
        <taxon>Embryophyta</taxon>
        <taxon>Tracheophyta</taxon>
        <taxon>Spermatophyta</taxon>
        <taxon>Magnoliopsida</taxon>
        <taxon>Liliopsida</taxon>
        <taxon>Arecaceae</taxon>
        <taxon>Arecoideae</taxon>
        <taxon>Cocoseae</taxon>
        <taxon>Elaeidinae</taxon>
        <taxon>Elaeis</taxon>
    </lineage>
</organism>
<feature type="region of interest" description="Disordered" evidence="7">
    <location>
        <begin position="1"/>
        <end position="25"/>
    </location>
</feature>
<feature type="domain" description="BHLH" evidence="8">
    <location>
        <begin position="264"/>
        <end position="313"/>
    </location>
</feature>
<sequence>MSQCVPSWDVDDPPNPPTHHLPFNHLPSPAPRVPMSDYDMAELAWENGRLVLHGLSHNGIEKPIPKEPSSSAAATAWEKPRPSGTLEAVVDQATRASSLAGPQAHRFTQTVMDALVPCTAAPGDDVADPGVGRKRPRVGEGEWVCASQGSAAVPGAGKRGESTRVMLDTCGVDDVGFTTTTNSASSSRVKGDDGGSLEMENTSFRDGVGGEGGGGQKALTFDDRGSACLNRHSKADGDVRVCADEEKAMKGSAGRVSASARRRRATAVHNQSERKRRDRINQKMKALQKLVPNSSKTEKASMLDEVIEYLKQLQAQVQMMSRMSTMMMPMTMPQLQMSMMAHMAQMAQMAHMGMGMGMGMGMMDLNSLNQLSHASLPPLVHPSAFLPLSTTCWDGSGDKMQQSGGTVHPDLFSAFLAYQTAQQQQPPPPVAQPREPPVGMDAYSWMAALHQQSRQQPPPGNPKP</sequence>
<dbReference type="Pfam" id="PF00010">
    <property type="entry name" value="HLH"/>
    <property type="match status" value="1"/>
</dbReference>
<reference evidence="10" key="1">
    <citation type="submission" date="2025-08" db="UniProtKB">
        <authorList>
            <consortium name="RefSeq"/>
        </authorList>
    </citation>
    <scope>IDENTIFICATION</scope>
</reference>
<dbReference type="SUPFAM" id="SSF47459">
    <property type="entry name" value="HLH, helix-loop-helix DNA-binding domain"/>
    <property type="match status" value="1"/>
</dbReference>
<feature type="compositionally biased region" description="Pro residues" evidence="7">
    <location>
        <begin position="425"/>
        <end position="436"/>
    </location>
</feature>
<keyword evidence="5" id="KW-0804">Transcription</keyword>
<keyword evidence="6" id="KW-0539">Nucleus</keyword>
<dbReference type="InterPro" id="IPR047265">
    <property type="entry name" value="PIF1-like_bHLH"/>
</dbReference>
<dbReference type="FunCoup" id="A0A6I9R2X9">
    <property type="interactions" value="1529"/>
</dbReference>
<accession>A0A6I9R2X9</accession>
<dbReference type="CDD" id="cd11445">
    <property type="entry name" value="bHLH_AtPIF_like"/>
    <property type="match status" value="1"/>
</dbReference>
<evidence type="ECO:0000259" key="8">
    <source>
        <dbReference type="PROSITE" id="PS50888"/>
    </source>
</evidence>
<dbReference type="PANTHER" id="PTHR45855:SF23">
    <property type="entry name" value="TRANSCRIPTION FACTOR MEE8-RELATED"/>
    <property type="match status" value="1"/>
</dbReference>
<protein>
    <submittedName>
        <fullName evidence="10">Transcription factor UNE10</fullName>
    </submittedName>
</protein>
<dbReference type="PROSITE" id="PS50888">
    <property type="entry name" value="BHLH"/>
    <property type="match status" value="1"/>
</dbReference>
<keyword evidence="3" id="KW-0805">Transcription regulation</keyword>
<evidence type="ECO:0000256" key="5">
    <source>
        <dbReference type="ARBA" id="ARBA00023163"/>
    </source>
</evidence>
<name>A0A6I9R2X9_ELAGV</name>
<comment type="subcellular location">
    <subcellularLocation>
        <location evidence="1">Nucleus</location>
    </subcellularLocation>
</comment>
<comment type="similarity">
    <text evidence="2">Belongs to the bHLH protein family.</text>
</comment>
<evidence type="ECO:0000313" key="10">
    <source>
        <dbReference type="RefSeq" id="XP_010919575.2"/>
    </source>
</evidence>
<feature type="region of interest" description="Disordered" evidence="7">
    <location>
        <begin position="252"/>
        <end position="277"/>
    </location>
</feature>
<evidence type="ECO:0000256" key="6">
    <source>
        <dbReference type="ARBA" id="ARBA00023242"/>
    </source>
</evidence>
<dbReference type="OrthoDB" id="71302at2759"/>
<keyword evidence="9" id="KW-1185">Reference proteome</keyword>